<gene>
    <name evidence="7" type="primary">FKBP2</name>
</gene>
<dbReference type="AlphaFoldDB" id="C1C007"/>
<dbReference type="SUPFAM" id="SSF54534">
    <property type="entry name" value="FKBP-like"/>
    <property type="match status" value="2"/>
</dbReference>
<dbReference type="PANTHER" id="PTHR43811">
    <property type="entry name" value="FKBP-TYPE PEPTIDYL-PROLYL CIS-TRANS ISOMERASE FKPA"/>
    <property type="match status" value="1"/>
</dbReference>
<evidence type="ECO:0000259" key="6">
    <source>
        <dbReference type="PROSITE" id="PS50059"/>
    </source>
</evidence>
<evidence type="ECO:0000256" key="4">
    <source>
        <dbReference type="ARBA" id="ARBA00023235"/>
    </source>
</evidence>
<dbReference type="InterPro" id="IPR001179">
    <property type="entry name" value="PPIase_FKBP_dom"/>
</dbReference>
<sequence length="258" mass="28053">MKAEAIVYSLAILFQGSMTQQLGRKVTEANPCHPLAQAKTGDEVYVVYSGRLASNGKVFDSNTHENPIHFELGKGLVIKGWDEGLVGTCVGEKLTLDIPSDLAYGEKGAGKGLIPPNANLIFDVELVDLDKNIEIETTKEGDCSNDRFTRRRDRVRINYVGKIAQPDGSVKVYDETYANELLPLTVGQVGITGFDEGVAGACLGEERTVVVPPKMAYGKEGIPDVVPPNSTLIWDIKVKHIEDRVLSFLDRISSGTFG</sequence>
<dbReference type="InterPro" id="IPR046357">
    <property type="entry name" value="PPIase_dom_sf"/>
</dbReference>
<keyword evidence="4 5" id="KW-0413">Isomerase</keyword>
<protein>
    <recommendedName>
        <fullName evidence="2 5">peptidylprolyl isomerase</fullName>
        <ecNumber evidence="2 5">5.2.1.8</ecNumber>
    </recommendedName>
</protein>
<feature type="domain" description="PPIase FKBP-type" evidence="6">
    <location>
        <begin position="152"/>
        <end position="242"/>
    </location>
</feature>
<evidence type="ECO:0000256" key="5">
    <source>
        <dbReference type="PROSITE-ProRule" id="PRU00277"/>
    </source>
</evidence>
<dbReference type="EMBL" id="BT080186">
    <property type="protein sequence ID" value="ACO14610.1"/>
    <property type="molecule type" value="mRNA"/>
</dbReference>
<feature type="domain" description="PPIase FKBP-type" evidence="6">
    <location>
        <begin position="41"/>
        <end position="130"/>
    </location>
</feature>
<dbReference type="Pfam" id="PF00254">
    <property type="entry name" value="FKBP_C"/>
    <property type="match status" value="2"/>
</dbReference>
<dbReference type="EC" id="5.2.1.8" evidence="2 5"/>
<dbReference type="GO" id="GO:0003755">
    <property type="term" value="F:peptidyl-prolyl cis-trans isomerase activity"/>
    <property type="evidence" value="ECO:0007669"/>
    <property type="project" value="UniProtKB-KW"/>
</dbReference>
<name>C1C007_CALCM</name>
<reference evidence="7" key="1">
    <citation type="submission" date="2009-03" db="EMBL/GenBank/DDBJ databases">
        <title>Caligus clemensi ESTs and full-length cDNAs.</title>
        <authorList>
            <person name="Yasuike M."/>
            <person name="von Schalburg K."/>
            <person name="Cooper G."/>
            <person name="Leong J."/>
            <person name="Jones S.R.M."/>
            <person name="Koop B.F."/>
        </authorList>
    </citation>
    <scope>NUCLEOTIDE SEQUENCE</scope>
    <source>
        <tissue evidence="7">Whole</tissue>
    </source>
</reference>
<organism evidence="7">
    <name type="scientific">Caligus clemensi</name>
    <name type="common">Sea louse</name>
    <dbReference type="NCBI Taxonomy" id="344056"/>
    <lineage>
        <taxon>Eukaryota</taxon>
        <taxon>Metazoa</taxon>
        <taxon>Ecdysozoa</taxon>
        <taxon>Arthropoda</taxon>
        <taxon>Crustacea</taxon>
        <taxon>Multicrustacea</taxon>
        <taxon>Hexanauplia</taxon>
        <taxon>Copepoda</taxon>
        <taxon>Siphonostomatoida</taxon>
        <taxon>Caligidae</taxon>
        <taxon>Caligus</taxon>
    </lineage>
</organism>
<proteinExistence type="evidence at transcript level"/>
<dbReference type="PROSITE" id="PS50059">
    <property type="entry name" value="FKBP_PPIASE"/>
    <property type="match status" value="2"/>
</dbReference>
<dbReference type="PANTHER" id="PTHR43811:SF19">
    <property type="entry name" value="39 KDA FK506-BINDING NUCLEAR PROTEIN"/>
    <property type="match status" value="1"/>
</dbReference>
<accession>C1C007</accession>
<comment type="catalytic activity">
    <reaction evidence="1 5">
        <text>[protein]-peptidylproline (omega=180) = [protein]-peptidylproline (omega=0)</text>
        <dbReference type="Rhea" id="RHEA:16237"/>
        <dbReference type="Rhea" id="RHEA-COMP:10747"/>
        <dbReference type="Rhea" id="RHEA-COMP:10748"/>
        <dbReference type="ChEBI" id="CHEBI:83833"/>
        <dbReference type="ChEBI" id="CHEBI:83834"/>
        <dbReference type="EC" id="5.2.1.8"/>
    </reaction>
</comment>
<evidence type="ECO:0000256" key="2">
    <source>
        <dbReference type="ARBA" id="ARBA00013194"/>
    </source>
</evidence>
<dbReference type="Gene3D" id="3.10.50.40">
    <property type="match status" value="2"/>
</dbReference>
<dbReference type="FunFam" id="3.10.50.40:FF:000006">
    <property type="entry name" value="Peptidyl-prolyl cis-trans isomerase"/>
    <property type="match status" value="1"/>
</dbReference>
<evidence type="ECO:0000313" key="7">
    <source>
        <dbReference type="EMBL" id="ACO14610.1"/>
    </source>
</evidence>
<keyword evidence="3 5" id="KW-0697">Rotamase</keyword>
<evidence type="ECO:0000256" key="1">
    <source>
        <dbReference type="ARBA" id="ARBA00000971"/>
    </source>
</evidence>
<evidence type="ECO:0000256" key="3">
    <source>
        <dbReference type="ARBA" id="ARBA00023110"/>
    </source>
</evidence>